<evidence type="ECO:0000313" key="2">
    <source>
        <dbReference type="EMBL" id="RCN47494.1"/>
    </source>
</evidence>
<sequence>MTPTTPKTKPILFLVIHKQPRDRILIKINGRGCESNVGRVGGQQLLNLGKGCHTFDNMVHELGHSLGLLHTMKTRSGGFHNWD</sequence>
<dbReference type="PANTHER" id="PTHR10127:SF850">
    <property type="entry name" value="METALLOENDOPEPTIDASE"/>
    <property type="match status" value="1"/>
</dbReference>
<dbReference type="Proteomes" id="UP000252519">
    <property type="component" value="Unassembled WGS sequence"/>
</dbReference>
<organism evidence="2 3">
    <name type="scientific">Ancylostoma caninum</name>
    <name type="common">Dog hookworm</name>
    <dbReference type="NCBI Taxonomy" id="29170"/>
    <lineage>
        <taxon>Eukaryota</taxon>
        <taxon>Metazoa</taxon>
        <taxon>Ecdysozoa</taxon>
        <taxon>Nematoda</taxon>
        <taxon>Chromadorea</taxon>
        <taxon>Rhabditida</taxon>
        <taxon>Rhabditina</taxon>
        <taxon>Rhabditomorpha</taxon>
        <taxon>Strongyloidea</taxon>
        <taxon>Ancylostomatidae</taxon>
        <taxon>Ancylostomatinae</taxon>
        <taxon>Ancylostoma</taxon>
    </lineage>
</organism>
<evidence type="ECO:0000259" key="1">
    <source>
        <dbReference type="Pfam" id="PF01400"/>
    </source>
</evidence>
<dbReference type="InterPro" id="IPR001506">
    <property type="entry name" value="Peptidase_M12A"/>
</dbReference>
<dbReference type="GO" id="GO:0006508">
    <property type="term" value="P:proteolysis"/>
    <property type="evidence" value="ECO:0007669"/>
    <property type="project" value="InterPro"/>
</dbReference>
<dbReference type="SUPFAM" id="SSF55486">
    <property type="entry name" value="Metalloproteases ('zincins'), catalytic domain"/>
    <property type="match status" value="1"/>
</dbReference>
<name>A0A368GT55_ANCCA</name>
<dbReference type="GO" id="GO:0004222">
    <property type="term" value="F:metalloendopeptidase activity"/>
    <property type="evidence" value="ECO:0007669"/>
    <property type="project" value="InterPro"/>
</dbReference>
<dbReference type="Gene3D" id="3.40.390.10">
    <property type="entry name" value="Collagenase (Catalytic Domain)"/>
    <property type="match status" value="1"/>
</dbReference>
<keyword evidence="3" id="KW-1185">Reference proteome</keyword>
<feature type="domain" description="Peptidase M12A" evidence="1">
    <location>
        <begin position="20"/>
        <end position="72"/>
    </location>
</feature>
<comment type="caution">
    <text evidence="2">The sequence shown here is derived from an EMBL/GenBank/DDBJ whole genome shotgun (WGS) entry which is preliminary data.</text>
</comment>
<reference evidence="2 3" key="1">
    <citation type="submission" date="2014-10" db="EMBL/GenBank/DDBJ databases">
        <title>Draft genome of the hookworm Ancylostoma caninum.</title>
        <authorList>
            <person name="Mitreva M."/>
        </authorList>
    </citation>
    <scope>NUCLEOTIDE SEQUENCE [LARGE SCALE GENOMIC DNA]</scope>
    <source>
        <strain evidence="2 3">Baltimore</strain>
    </source>
</reference>
<dbReference type="Pfam" id="PF01400">
    <property type="entry name" value="Astacin"/>
    <property type="match status" value="1"/>
</dbReference>
<evidence type="ECO:0000313" key="3">
    <source>
        <dbReference type="Proteomes" id="UP000252519"/>
    </source>
</evidence>
<dbReference type="PANTHER" id="PTHR10127">
    <property type="entry name" value="DISCOIDIN, CUB, EGF, LAMININ , AND ZINC METALLOPROTEASE DOMAIN CONTAINING"/>
    <property type="match status" value="1"/>
</dbReference>
<dbReference type="AlphaFoldDB" id="A0A368GT55"/>
<dbReference type="EMBL" id="JOJR01000061">
    <property type="protein sequence ID" value="RCN47494.1"/>
    <property type="molecule type" value="Genomic_DNA"/>
</dbReference>
<accession>A0A368GT55</accession>
<dbReference type="InterPro" id="IPR024079">
    <property type="entry name" value="MetalloPept_cat_dom_sf"/>
</dbReference>
<proteinExistence type="predicted"/>
<dbReference type="OrthoDB" id="6151895at2759"/>
<protein>
    <recommendedName>
        <fullName evidence="1">Peptidase M12A domain-containing protein</fullName>
    </recommendedName>
</protein>
<gene>
    <name evidence="2" type="ORF">ANCCAN_06391</name>
</gene>